<dbReference type="Proteomes" id="UP000520011">
    <property type="component" value="Unassembled WGS sequence"/>
</dbReference>
<keyword evidence="2" id="KW-1185">Reference proteome</keyword>
<organism evidence="1 2">
    <name type="scientific">Anoxybacteroides tepidamans</name>
    <dbReference type="NCBI Taxonomy" id="265948"/>
    <lineage>
        <taxon>Bacteria</taxon>
        <taxon>Bacillati</taxon>
        <taxon>Bacillota</taxon>
        <taxon>Bacilli</taxon>
        <taxon>Bacillales</taxon>
        <taxon>Anoxybacillaceae</taxon>
        <taxon>Anoxybacteroides</taxon>
    </lineage>
</organism>
<feature type="non-terminal residue" evidence="1">
    <location>
        <position position="25"/>
    </location>
</feature>
<dbReference type="EMBL" id="JACHEP010000026">
    <property type="protein sequence ID" value="MBB5326053.1"/>
    <property type="molecule type" value="Genomic_DNA"/>
</dbReference>
<evidence type="ECO:0000313" key="1">
    <source>
        <dbReference type="EMBL" id="MBB5326053.1"/>
    </source>
</evidence>
<reference evidence="1 2" key="1">
    <citation type="submission" date="2020-08" db="EMBL/GenBank/DDBJ databases">
        <title>Genomic Encyclopedia of Type Strains, Phase IV (KMG-IV): sequencing the most valuable type-strain genomes for metagenomic binning, comparative biology and taxonomic classification.</title>
        <authorList>
            <person name="Goeker M."/>
        </authorList>
    </citation>
    <scope>NUCLEOTIDE SEQUENCE [LARGE SCALE GENOMIC DNA]</scope>
    <source>
        <strain evidence="1 2">DSM 16325</strain>
    </source>
</reference>
<name>A0A7W8MWK8_9BACL</name>
<protein>
    <submittedName>
        <fullName evidence="1">Uncharacterized protein</fullName>
    </submittedName>
</protein>
<evidence type="ECO:0000313" key="2">
    <source>
        <dbReference type="Proteomes" id="UP000520011"/>
    </source>
</evidence>
<accession>A0A7W8MWK8</accession>
<proteinExistence type="predicted"/>
<gene>
    <name evidence="1" type="ORF">HNQ34_003171</name>
</gene>
<dbReference type="AlphaFoldDB" id="A0A7W8MWK8"/>
<sequence length="25" mass="3017">MLPQLLAYLFEIIKTQYQIIIYLMG</sequence>
<comment type="caution">
    <text evidence="1">The sequence shown here is derived from an EMBL/GenBank/DDBJ whole genome shotgun (WGS) entry which is preliminary data.</text>
</comment>